<dbReference type="PROSITE" id="PS00086">
    <property type="entry name" value="CYTOCHROME_P450"/>
    <property type="match status" value="1"/>
</dbReference>
<evidence type="ECO:0000256" key="7">
    <source>
        <dbReference type="ARBA" id="ARBA00023033"/>
    </source>
</evidence>
<proteinExistence type="evidence at transcript level"/>
<dbReference type="GO" id="GO:0005506">
    <property type="term" value="F:iron ion binding"/>
    <property type="evidence" value="ECO:0007669"/>
    <property type="project" value="InterPro"/>
</dbReference>
<reference evidence="10" key="1">
    <citation type="submission" date="2019-12" db="EMBL/GenBank/DDBJ databases">
        <authorList>
            <person name="Yang Z."/>
            <person name="Yu N."/>
            <person name="Liu Z."/>
        </authorList>
    </citation>
    <scope>NUCLEOTIDE SEQUENCE</scope>
</reference>
<keyword evidence="4 8" id="KW-0479">Metal-binding</keyword>
<dbReference type="InterPro" id="IPR002401">
    <property type="entry name" value="Cyt_P450_E_grp-I"/>
</dbReference>
<keyword evidence="3 8" id="KW-0349">Heme</keyword>
<dbReference type="InterPro" id="IPR001128">
    <property type="entry name" value="Cyt_P450"/>
</dbReference>
<dbReference type="SUPFAM" id="SSF48264">
    <property type="entry name" value="Cytochrome P450"/>
    <property type="match status" value="1"/>
</dbReference>
<evidence type="ECO:0000313" key="10">
    <source>
        <dbReference type="EMBL" id="QIS60147.1"/>
    </source>
</evidence>
<dbReference type="InterPro" id="IPR017972">
    <property type="entry name" value="Cyt_P450_CS"/>
</dbReference>
<dbReference type="PANTHER" id="PTHR24279">
    <property type="entry name" value="CYTOCHROME P450"/>
    <property type="match status" value="1"/>
</dbReference>
<dbReference type="CDD" id="cd11054">
    <property type="entry name" value="CYP24A1-like"/>
    <property type="match status" value="1"/>
</dbReference>
<dbReference type="PANTHER" id="PTHR24279:SF120">
    <property type="entry name" value="CYTOCHROME P450"/>
    <property type="match status" value="1"/>
</dbReference>
<keyword evidence="7 9" id="KW-0503">Monooxygenase</keyword>
<organism evidence="10">
    <name type="scientific">Pardosa pseudoannulata</name>
    <dbReference type="NCBI Taxonomy" id="330961"/>
    <lineage>
        <taxon>Eukaryota</taxon>
        <taxon>Metazoa</taxon>
        <taxon>Ecdysozoa</taxon>
        <taxon>Arthropoda</taxon>
        <taxon>Chelicerata</taxon>
        <taxon>Arachnida</taxon>
        <taxon>Araneae</taxon>
        <taxon>Araneomorphae</taxon>
        <taxon>Entelegynae</taxon>
        <taxon>Lycosoidea</taxon>
        <taxon>Lycosidae</taxon>
        <taxon>Pardosa</taxon>
    </lineage>
</organism>
<evidence type="ECO:0000256" key="4">
    <source>
        <dbReference type="ARBA" id="ARBA00022723"/>
    </source>
</evidence>
<dbReference type="FunFam" id="1.10.630.10:FF:000006">
    <property type="entry name" value="Cytochrome P450 302a1, mitochondrial"/>
    <property type="match status" value="1"/>
</dbReference>
<evidence type="ECO:0000256" key="2">
    <source>
        <dbReference type="ARBA" id="ARBA00010617"/>
    </source>
</evidence>
<evidence type="ECO:0000256" key="5">
    <source>
        <dbReference type="ARBA" id="ARBA00023002"/>
    </source>
</evidence>
<evidence type="ECO:0000256" key="8">
    <source>
        <dbReference type="PIRSR" id="PIRSR602401-1"/>
    </source>
</evidence>
<name>A0A6H0C3U9_9ARAC</name>
<dbReference type="GO" id="GO:0004497">
    <property type="term" value="F:monooxygenase activity"/>
    <property type="evidence" value="ECO:0007669"/>
    <property type="project" value="UniProtKB-KW"/>
</dbReference>
<dbReference type="InterPro" id="IPR050479">
    <property type="entry name" value="CYP11_CYP27_families"/>
</dbReference>
<dbReference type="AlphaFoldDB" id="A0A6H0C3U9"/>
<keyword evidence="5 9" id="KW-0560">Oxidoreductase</keyword>
<dbReference type="Pfam" id="PF00067">
    <property type="entry name" value="p450"/>
    <property type="match status" value="1"/>
</dbReference>
<dbReference type="PRINTS" id="PR00385">
    <property type="entry name" value="P450"/>
</dbReference>
<dbReference type="PRINTS" id="PR00463">
    <property type="entry name" value="EP450I"/>
</dbReference>
<accession>A0A6H0C3U9</accession>
<dbReference type="GO" id="GO:0020037">
    <property type="term" value="F:heme binding"/>
    <property type="evidence" value="ECO:0007669"/>
    <property type="project" value="InterPro"/>
</dbReference>
<evidence type="ECO:0000256" key="6">
    <source>
        <dbReference type="ARBA" id="ARBA00023004"/>
    </source>
</evidence>
<dbReference type="GO" id="GO:0016705">
    <property type="term" value="F:oxidoreductase activity, acting on paired donors, with incorporation or reduction of molecular oxygen"/>
    <property type="evidence" value="ECO:0007669"/>
    <property type="project" value="InterPro"/>
</dbReference>
<evidence type="ECO:0000256" key="3">
    <source>
        <dbReference type="ARBA" id="ARBA00022617"/>
    </source>
</evidence>
<dbReference type="InterPro" id="IPR036396">
    <property type="entry name" value="Cyt_P450_sf"/>
</dbReference>
<evidence type="ECO:0000256" key="1">
    <source>
        <dbReference type="ARBA" id="ARBA00001971"/>
    </source>
</evidence>
<evidence type="ECO:0000256" key="9">
    <source>
        <dbReference type="RuleBase" id="RU000461"/>
    </source>
</evidence>
<comment type="similarity">
    <text evidence="2 9">Belongs to the cytochrome P450 family.</text>
</comment>
<feature type="binding site" description="axial binding residue" evidence="8">
    <location>
        <position position="473"/>
    </location>
    <ligand>
        <name>heme</name>
        <dbReference type="ChEBI" id="CHEBI:30413"/>
    </ligand>
    <ligandPart>
        <name>Fe</name>
        <dbReference type="ChEBI" id="CHEBI:18248"/>
    </ligandPart>
</feature>
<protein>
    <submittedName>
        <fullName evidence="10">Cytochrome P450 314A1</fullName>
    </submittedName>
</protein>
<sequence length="527" mass="60417">MVQRRGVYGPLSRLLFHQTQGRQTTFGNNVSTQKTDGSATLLSPNTASNTYYEFKDIPGPRPSVPFIGTAWQYFPGGRYSLSNVFEASNDKFRRYGSVSKEEFQWRKPVVHLFSPSDFEMVAASQGDKPIRPISDFLKHYRQNRPEKYDSVGLANSLGDEWARLRKILMPVFNRLNGMESFKDDINNICDDFVELIRRERDGATCVVNNLQDYLYRLALEGVYMLCLEARLGCLQGNLKPDSPASTMIHSVKLLFEAFQELYYGLPVWKFYPTSAYKKLDKAESIMYEATSNRIQEVMEELRKRKSKPIDERGVLETLLHMDCITDKTTKVTIIDFISGGIFTVTNAFCFLLCHMAKHPEVQETLYQKLREVIPEGSRIGSDIGNTVPFLRHCIKESFRLTPTIPTITRILNTDIVASGYHIPSGVPLFCNFTVPCKQSQFFSDPERFRPDRWYTCPRQPFLMLPFGFGSRMCVGRRFAETEMHTALAKLILNFKLESTGEEVKCKQAFIIVPSHPVSIVFKERNKC</sequence>
<keyword evidence="6 8" id="KW-0408">Iron</keyword>
<comment type="cofactor">
    <cofactor evidence="1 8">
        <name>heme</name>
        <dbReference type="ChEBI" id="CHEBI:30413"/>
    </cofactor>
</comment>
<dbReference type="Gene3D" id="1.10.630.10">
    <property type="entry name" value="Cytochrome P450"/>
    <property type="match status" value="1"/>
</dbReference>
<dbReference type="EMBL" id="MN782369">
    <property type="protein sequence ID" value="QIS60147.1"/>
    <property type="molecule type" value="mRNA"/>
</dbReference>